<keyword evidence="3" id="KW-1185">Reference proteome</keyword>
<evidence type="ECO:0000313" key="3">
    <source>
        <dbReference type="Proteomes" id="UP001341281"/>
    </source>
</evidence>
<protein>
    <submittedName>
        <fullName evidence="2">Uncharacterized protein</fullName>
    </submittedName>
</protein>
<feature type="region of interest" description="Disordered" evidence="1">
    <location>
        <begin position="1"/>
        <end position="95"/>
    </location>
</feature>
<feature type="compositionally biased region" description="Low complexity" evidence="1">
    <location>
        <begin position="54"/>
        <end position="65"/>
    </location>
</feature>
<feature type="non-terminal residue" evidence="2">
    <location>
        <position position="1"/>
    </location>
</feature>
<dbReference type="Proteomes" id="UP001341281">
    <property type="component" value="Chromosome 10"/>
</dbReference>
<dbReference type="EMBL" id="CP144754">
    <property type="protein sequence ID" value="WVZ96357.1"/>
    <property type="molecule type" value="Genomic_DNA"/>
</dbReference>
<reference evidence="2 3" key="1">
    <citation type="submission" date="2024-02" db="EMBL/GenBank/DDBJ databases">
        <title>High-quality chromosome-scale genome assembly of Pensacola bahiagrass (Paspalum notatum Flugge var. saurae).</title>
        <authorList>
            <person name="Vega J.M."/>
            <person name="Podio M."/>
            <person name="Orjuela J."/>
            <person name="Siena L.A."/>
            <person name="Pessino S.C."/>
            <person name="Combes M.C."/>
            <person name="Mariac C."/>
            <person name="Albertini E."/>
            <person name="Pupilli F."/>
            <person name="Ortiz J.P.A."/>
            <person name="Leblanc O."/>
        </authorList>
    </citation>
    <scope>NUCLEOTIDE SEQUENCE [LARGE SCALE GENOMIC DNA]</scope>
    <source>
        <strain evidence="2">R1</strain>
        <tissue evidence="2">Leaf</tissue>
    </source>
</reference>
<accession>A0AAQ3XH62</accession>
<gene>
    <name evidence="2" type="ORF">U9M48_042009</name>
</gene>
<evidence type="ECO:0000256" key="1">
    <source>
        <dbReference type="SAM" id="MobiDB-lite"/>
    </source>
</evidence>
<proteinExistence type="predicted"/>
<evidence type="ECO:0000313" key="2">
    <source>
        <dbReference type="EMBL" id="WVZ96357.1"/>
    </source>
</evidence>
<dbReference type="AlphaFoldDB" id="A0AAQ3XH62"/>
<name>A0AAQ3XH62_PASNO</name>
<sequence>RRRPRSLRAAAQVPARGLSGSRATSPAGLRPPLPPCTSRSPAPAPAPPRRVDAQRPAASARAPAPFHVGPPASSLPTLGCLPRRPDAADTGAVRGTAPSLSRQALLRRRGLRPSVAAVAPHVVVVLVPERTGCRTGGRRRQQARNPALGRRWRARCRAGGRFQILRFQVELLQL</sequence>
<organism evidence="2 3">
    <name type="scientific">Paspalum notatum var. saurae</name>
    <dbReference type="NCBI Taxonomy" id="547442"/>
    <lineage>
        <taxon>Eukaryota</taxon>
        <taxon>Viridiplantae</taxon>
        <taxon>Streptophyta</taxon>
        <taxon>Embryophyta</taxon>
        <taxon>Tracheophyta</taxon>
        <taxon>Spermatophyta</taxon>
        <taxon>Magnoliopsida</taxon>
        <taxon>Liliopsida</taxon>
        <taxon>Poales</taxon>
        <taxon>Poaceae</taxon>
        <taxon>PACMAD clade</taxon>
        <taxon>Panicoideae</taxon>
        <taxon>Andropogonodae</taxon>
        <taxon>Paspaleae</taxon>
        <taxon>Paspalinae</taxon>
        <taxon>Paspalum</taxon>
    </lineage>
</organism>